<dbReference type="EMBL" id="HBFQ01039374">
    <property type="protein sequence ID" value="CAD8853560.1"/>
    <property type="molecule type" value="Transcribed_RNA"/>
</dbReference>
<dbReference type="InterPro" id="IPR020070">
    <property type="entry name" value="Ribosomal_bL9_N"/>
</dbReference>
<reference evidence="5" key="1">
    <citation type="submission" date="2021-01" db="EMBL/GenBank/DDBJ databases">
        <authorList>
            <person name="Corre E."/>
            <person name="Pelletier E."/>
            <person name="Niang G."/>
            <person name="Scheremetjew M."/>
            <person name="Finn R."/>
            <person name="Kale V."/>
            <person name="Holt S."/>
            <person name="Cochrane G."/>
            <person name="Meng A."/>
            <person name="Brown T."/>
            <person name="Cohen L."/>
        </authorList>
    </citation>
    <scope>NUCLEOTIDE SEQUENCE</scope>
</reference>
<dbReference type="InterPro" id="IPR009027">
    <property type="entry name" value="Ribosomal_bL9/RNase_H1_N"/>
</dbReference>
<evidence type="ECO:0000313" key="5">
    <source>
        <dbReference type="EMBL" id="CAD8853560.1"/>
    </source>
</evidence>
<evidence type="ECO:0000256" key="3">
    <source>
        <dbReference type="ARBA" id="ARBA00023274"/>
    </source>
</evidence>
<comment type="similarity">
    <text evidence="1">Belongs to the bacterial ribosomal protein bL9 family.</text>
</comment>
<dbReference type="PANTHER" id="PTHR21368">
    <property type="entry name" value="50S RIBOSOMAL PROTEIN L9"/>
    <property type="match status" value="1"/>
</dbReference>
<feature type="domain" description="Ribosomal protein L9" evidence="4">
    <location>
        <begin position="74"/>
        <end position="101"/>
    </location>
</feature>
<name>A0A7S1FAQ2_NOCSC</name>
<protein>
    <recommendedName>
        <fullName evidence="4">Ribosomal protein L9 domain-containing protein</fullName>
    </recommendedName>
</protein>
<dbReference type="Gene3D" id="3.40.5.10">
    <property type="entry name" value="Ribosomal protein L9, N-terminal domain"/>
    <property type="match status" value="1"/>
</dbReference>
<sequence length="274" mass="31032">MAAVLGRRVALRWLWKQPGESCVMLQRRWWFDPDATASAFDKPAFFPGTHKGKLALYIKAQMPVVMLQTVKGVGKKGQIVNVKRGYARHFLVPKGLAMLGTWENIDEFADPVLMEDPTLKSRVIAERGRLPFDWVDEIRMEFVRLARDDDSDLLHDPISVWDVLQLLSDEHELDLLPSNLEWPANGLTHVGNHEIPVRIAFRDQERAAGQYTFQVRVVSEQSLAAQQKQDLAKAVVESRRFTLPTRGTAGNLNLDFDSMDAEAEGGEREEDLNA</sequence>
<evidence type="ECO:0000259" key="4">
    <source>
        <dbReference type="PROSITE" id="PS00651"/>
    </source>
</evidence>
<organism evidence="5">
    <name type="scientific">Noctiluca scintillans</name>
    <name type="common">Sea sparkle</name>
    <name type="synonym">Red tide dinoflagellate</name>
    <dbReference type="NCBI Taxonomy" id="2966"/>
    <lineage>
        <taxon>Eukaryota</taxon>
        <taxon>Sar</taxon>
        <taxon>Alveolata</taxon>
        <taxon>Dinophyceae</taxon>
        <taxon>Noctilucales</taxon>
        <taxon>Noctilucaceae</taxon>
        <taxon>Noctiluca</taxon>
    </lineage>
</organism>
<dbReference type="GO" id="GO:0005840">
    <property type="term" value="C:ribosome"/>
    <property type="evidence" value="ECO:0007669"/>
    <property type="project" value="UniProtKB-KW"/>
</dbReference>
<dbReference type="InterPro" id="IPR036935">
    <property type="entry name" value="Ribosomal_bL9_N_sf"/>
</dbReference>
<evidence type="ECO:0000256" key="2">
    <source>
        <dbReference type="ARBA" id="ARBA00022980"/>
    </source>
</evidence>
<dbReference type="AlphaFoldDB" id="A0A7S1FAQ2"/>
<dbReference type="NCBIfam" id="TIGR00158">
    <property type="entry name" value="L9"/>
    <property type="match status" value="1"/>
</dbReference>
<gene>
    <name evidence="5" type="ORF">NSCI0253_LOCUS27911</name>
</gene>
<dbReference type="GO" id="GO:0006412">
    <property type="term" value="P:translation"/>
    <property type="evidence" value="ECO:0007669"/>
    <property type="project" value="InterPro"/>
</dbReference>
<keyword evidence="3" id="KW-0687">Ribonucleoprotein</keyword>
<keyword evidence="2" id="KW-0689">Ribosomal protein</keyword>
<dbReference type="SUPFAM" id="SSF55658">
    <property type="entry name" value="L9 N-domain-like"/>
    <property type="match status" value="1"/>
</dbReference>
<evidence type="ECO:0000256" key="1">
    <source>
        <dbReference type="ARBA" id="ARBA00010605"/>
    </source>
</evidence>
<dbReference type="InterPro" id="IPR020594">
    <property type="entry name" value="Ribosomal_bL9_bac/chp"/>
</dbReference>
<proteinExistence type="inferred from homology"/>
<dbReference type="InterPro" id="IPR000244">
    <property type="entry name" value="Ribosomal_bL9"/>
</dbReference>
<dbReference type="GO" id="GO:1990904">
    <property type="term" value="C:ribonucleoprotein complex"/>
    <property type="evidence" value="ECO:0007669"/>
    <property type="project" value="UniProtKB-KW"/>
</dbReference>
<dbReference type="Pfam" id="PF01281">
    <property type="entry name" value="Ribosomal_L9_N"/>
    <property type="match status" value="1"/>
</dbReference>
<accession>A0A7S1FAQ2</accession>
<dbReference type="PROSITE" id="PS00651">
    <property type="entry name" value="RIBOSOMAL_L9"/>
    <property type="match status" value="1"/>
</dbReference>
<dbReference type="GO" id="GO:0003735">
    <property type="term" value="F:structural constituent of ribosome"/>
    <property type="evidence" value="ECO:0007669"/>
    <property type="project" value="InterPro"/>
</dbReference>